<dbReference type="OrthoDB" id="238089at2157"/>
<dbReference type="InterPro" id="IPR058809">
    <property type="entry name" value="DUF8073_M"/>
</dbReference>
<dbReference type="InterPro" id="IPR058810">
    <property type="entry name" value="DUF8073_C"/>
</dbReference>
<feature type="compositionally biased region" description="Low complexity" evidence="1">
    <location>
        <begin position="82"/>
        <end position="100"/>
    </location>
</feature>
<name>M0NMK1_9EURY</name>
<feature type="compositionally biased region" description="Gly residues" evidence="1">
    <location>
        <begin position="320"/>
        <end position="336"/>
    </location>
</feature>
<evidence type="ECO:0000259" key="2">
    <source>
        <dbReference type="Pfam" id="PF26270"/>
    </source>
</evidence>
<dbReference type="Proteomes" id="UP000011650">
    <property type="component" value="Unassembled WGS sequence"/>
</dbReference>
<dbReference type="Pfam" id="PF26270">
    <property type="entry name" value="DUF8073_C"/>
    <property type="match status" value="1"/>
</dbReference>
<dbReference type="Pfam" id="PF26271">
    <property type="entry name" value="DUF8073_M"/>
    <property type="match status" value="1"/>
</dbReference>
<proteinExistence type="predicted"/>
<feature type="compositionally biased region" description="Acidic residues" evidence="1">
    <location>
        <begin position="275"/>
        <end position="288"/>
    </location>
</feature>
<feature type="compositionally biased region" description="Polar residues" evidence="1">
    <location>
        <begin position="101"/>
        <end position="111"/>
    </location>
</feature>
<dbReference type="RefSeq" id="WP_008007305.1">
    <property type="nucleotide sequence ID" value="NZ_AOJG01000037.1"/>
</dbReference>
<feature type="compositionally biased region" description="Low complexity" evidence="1">
    <location>
        <begin position="337"/>
        <end position="350"/>
    </location>
</feature>
<dbReference type="EMBL" id="AOJG01000037">
    <property type="protein sequence ID" value="EMA58394.1"/>
    <property type="molecule type" value="Genomic_DNA"/>
</dbReference>
<sequence length="448" mass="45553">MAQTPSEGLAALAGLAASIEAAGNEIEDLDVTFENEATSGSARVTVPLVRGDTPSGVRIDAERVAIADGSLRIDVDLRTEPPDAAASATGDASATGPSATDPSATGSSTADTAEPPVTDGPEETTERPEDTGDESSDATRDSPPPTTRSDDGAEADAGVDDDPTAARSDGAGVMAVQSGSADGPGSADAPSADVDSRPAYRDPDRLEAVYDPDATFAEMTEELGVDVTPQTVRKYMVEHGVHEPKPRTDRLLEDAAVDSLDSPDRSPEAGGYPNEEVDNGASDDDSDIGGDATASDASDAENGDVDNGDAENGDGDGGDVDGGSAAGDEAGGGADSGNGKLADGASAETAAAREAHDSEPSVDAIPHTALPQGVTPAELVDAVTDSRTVYEVRRELGLEDERARALLKRCDLIDLVTGRIDRGEISPTEREVVARLVDTAENADSLEA</sequence>
<feature type="region of interest" description="Disordered" evidence="1">
    <location>
        <begin position="79"/>
        <end position="207"/>
    </location>
</feature>
<comment type="caution">
    <text evidence="4">The sequence shown here is derived from an EMBL/GenBank/DDBJ whole genome shotgun (WGS) entry which is preliminary data.</text>
</comment>
<organism evidence="4 5">
    <name type="scientific">Halorubrum lipolyticum DSM 21995</name>
    <dbReference type="NCBI Taxonomy" id="1227482"/>
    <lineage>
        <taxon>Archaea</taxon>
        <taxon>Methanobacteriati</taxon>
        <taxon>Methanobacteriota</taxon>
        <taxon>Stenosarchaea group</taxon>
        <taxon>Halobacteria</taxon>
        <taxon>Halobacteriales</taxon>
        <taxon>Haloferacaceae</taxon>
        <taxon>Halorubrum</taxon>
    </lineage>
</organism>
<feature type="compositionally biased region" description="Basic and acidic residues" evidence="1">
    <location>
        <begin position="194"/>
        <end position="207"/>
    </location>
</feature>
<feature type="compositionally biased region" description="Acidic residues" evidence="1">
    <location>
        <begin position="152"/>
        <end position="163"/>
    </location>
</feature>
<dbReference type="AlphaFoldDB" id="M0NMK1"/>
<gene>
    <name evidence="4" type="ORF">C469_13165</name>
</gene>
<accession>M0NMK1</accession>
<evidence type="ECO:0000259" key="3">
    <source>
        <dbReference type="Pfam" id="PF26271"/>
    </source>
</evidence>
<feature type="compositionally biased region" description="Acidic residues" evidence="1">
    <location>
        <begin position="298"/>
        <end position="319"/>
    </location>
</feature>
<evidence type="ECO:0000313" key="4">
    <source>
        <dbReference type="EMBL" id="EMA58394.1"/>
    </source>
</evidence>
<feature type="compositionally biased region" description="Basic and acidic residues" evidence="1">
    <location>
        <begin position="236"/>
        <end position="253"/>
    </location>
</feature>
<dbReference type="PATRIC" id="fig|1227482.3.peg.2661"/>
<feature type="domain" description="DUF8073" evidence="3">
    <location>
        <begin position="200"/>
        <end position="240"/>
    </location>
</feature>
<evidence type="ECO:0000313" key="5">
    <source>
        <dbReference type="Proteomes" id="UP000011650"/>
    </source>
</evidence>
<keyword evidence="5" id="KW-1185">Reference proteome</keyword>
<evidence type="ECO:0000256" key="1">
    <source>
        <dbReference type="SAM" id="MobiDB-lite"/>
    </source>
</evidence>
<feature type="region of interest" description="Disordered" evidence="1">
    <location>
        <begin position="236"/>
        <end position="373"/>
    </location>
</feature>
<reference evidence="4 5" key="1">
    <citation type="journal article" date="2014" name="PLoS Genet.">
        <title>Phylogenetically driven sequencing of extremely halophilic archaea reveals strategies for static and dynamic osmo-response.</title>
        <authorList>
            <person name="Becker E.A."/>
            <person name="Seitzer P.M."/>
            <person name="Tritt A."/>
            <person name="Larsen D."/>
            <person name="Krusor M."/>
            <person name="Yao A.I."/>
            <person name="Wu D."/>
            <person name="Madern D."/>
            <person name="Eisen J.A."/>
            <person name="Darling A.E."/>
            <person name="Facciotti M.T."/>
        </authorList>
    </citation>
    <scope>NUCLEOTIDE SEQUENCE [LARGE SCALE GENOMIC DNA]</scope>
    <source>
        <strain evidence="4 5">DSM 21995</strain>
    </source>
</reference>
<feature type="domain" description="DUF8073" evidence="2">
    <location>
        <begin position="377"/>
        <end position="437"/>
    </location>
</feature>
<protein>
    <submittedName>
        <fullName evidence="4">Uncharacterized protein</fullName>
    </submittedName>
</protein>